<evidence type="ECO:0000313" key="2">
    <source>
        <dbReference type="EMBL" id="CEM26808.1"/>
    </source>
</evidence>
<dbReference type="EMBL" id="CDMZ01001078">
    <property type="protein sequence ID" value="CEM26808.1"/>
    <property type="molecule type" value="Genomic_DNA"/>
</dbReference>
<feature type="compositionally biased region" description="Basic and acidic residues" evidence="1">
    <location>
        <begin position="92"/>
        <end position="110"/>
    </location>
</feature>
<feature type="region of interest" description="Disordered" evidence="1">
    <location>
        <begin position="56"/>
        <end position="113"/>
    </location>
</feature>
<gene>
    <name evidence="2" type="ORF">Cvel_21255</name>
</gene>
<reference evidence="2" key="1">
    <citation type="submission" date="2014-11" db="EMBL/GenBank/DDBJ databases">
        <authorList>
            <person name="Otto D Thomas"/>
            <person name="Naeem Raeece"/>
        </authorList>
    </citation>
    <scope>NUCLEOTIDE SEQUENCE</scope>
</reference>
<organism evidence="2">
    <name type="scientific">Chromera velia CCMP2878</name>
    <dbReference type="NCBI Taxonomy" id="1169474"/>
    <lineage>
        <taxon>Eukaryota</taxon>
        <taxon>Sar</taxon>
        <taxon>Alveolata</taxon>
        <taxon>Colpodellida</taxon>
        <taxon>Chromeraceae</taxon>
        <taxon>Chromera</taxon>
    </lineage>
</organism>
<evidence type="ECO:0000256" key="1">
    <source>
        <dbReference type="SAM" id="MobiDB-lite"/>
    </source>
</evidence>
<name>A0A0G4GC78_9ALVE</name>
<accession>A0A0G4GC78</accession>
<protein>
    <submittedName>
        <fullName evidence="2">Uncharacterized protein</fullName>
    </submittedName>
</protein>
<proteinExistence type="predicted"/>
<feature type="region of interest" description="Disordered" evidence="1">
    <location>
        <begin position="248"/>
        <end position="287"/>
    </location>
</feature>
<sequence length="374" mass="40296">MERARMRNCFDTRVIEGKKTLPAEMPSESSSGHLIRGAAGRTVASRGRLAPLMNDLLENGGKNQEGEDVTPGEEGHRSDGVVFIDTDGQQRAQREGLDPDGEPVSKEQAEHSTAMFGLNRKTSAQTLARKNMDLASSIHNEQNAHGVWQDDPEFTAQADAANHFQTTSATYGAAVVNSLLDERRPYRWKAPSPSLAVSMPFVRAGPNHGPPSVALSRSLLHARRQNPITRRIQQPQSLADEMAVPTAFGGMLGSSQSRPVSRAGGRGQGEGMPSRAPSVTGLASAAPPVLRHGRSRVSFSEPGVIRPQSLPTLFSPGCAHSALVHYRQEPSAAQSLVQRLPFRRPHDVGVAAWNLTAADRLTTNVQHGLPTFGR</sequence>
<dbReference type="AlphaFoldDB" id="A0A0G4GC78"/>
<dbReference type="VEuPathDB" id="CryptoDB:Cvel_21255"/>